<accession>A0A110BIN6</accession>
<dbReference type="OrthoDB" id="9790776at2"/>
<dbReference type="STRING" id="1586267.GCA_001418685_00684"/>
<proteinExistence type="predicted"/>
<name>A0A110BIN6_9FLAO</name>
<dbReference type="AlphaFoldDB" id="A0A110BIN6"/>
<dbReference type="InterPro" id="IPR007485">
    <property type="entry name" value="LPS_assembly_LptE"/>
</dbReference>
<dbReference type="Proteomes" id="UP000182761">
    <property type="component" value="Unassembled WGS sequence"/>
</dbReference>
<reference evidence="1 2" key="1">
    <citation type="submission" date="2016-01" db="EMBL/GenBank/DDBJ databases">
        <authorList>
            <person name="McClelland M."/>
            <person name="Jain A."/>
            <person name="Saraogi P."/>
            <person name="Mendelson R."/>
            <person name="Westerman R."/>
            <person name="SanMiguel P."/>
            <person name="Csonka L."/>
        </authorList>
    </citation>
    <scope>NUCLEOTIDE SEQUENCE [LARGE SCALE GENOMIC DNA]</scope>
    <source>
        <strain evidence="1 2">R-53146</strain>
    </source>
</reference>
<protein>
    <submittedName>
        <fullName evidence="1">Lipopolysaccharide-assembly</fullName>
    </submittedName>
</protein>
<organism evidence="1 2">
    <name type="scientific">Apibacter mensalis</name>
    <dbReference type="NCBI Taxonomy" id="1586267"/>
    <lineage>
        <taxon>Bacteria</taxon>
        <taxon>Pseudomonadati</taxon>
        <taxon>Bacteroidota</taxon>
        <taxon>Flavobacteriia</taxon>
        <taxon>Flavobacteriales</taxon>
        <taxon>Weeksellaceae</taxon>
        <taxon>Apibacter</taxon>
    </lineage>
</organism>
<dbReference type="PROSITE" id="PS51257">
    <property type="entry name" value="PROKAR_LIPOPROTEIN"/>
    <property type="match status" value="1"/>
</dbReference>
<sequence length="169" mass="19421">MILKNKIILLIIGFFFISLSGCYSFTGISLNPDIKTIEIKSFPNYSAYQSPNLSVDFTTALQSRFNQRTRLVETNIDPDLILEGEITNFFITPVNIQSNSDEATQNRLTISVSVRYENKKQPDKSFEKTFSDYEDYSSKELLINVQDDLAQKINQRIIDQIFLAIVADW</sequence>
<dbReference type="GO" id="GO:0019867">
    <property type="term" value="C:outer membrane"/>
    <property type="evidence" value="ECO:0007669"/>
    <property type="project" value="InterPro"/>
</dbReference>
<dbReference type="RefSeq" id="WP_055425070.1">
    <property type="nucleotide sequence ID" value="NZ_FCOR01000003.1"/>
</dbReference>
<dbReference type="EMBL" id="FCOR01000003">
    <property type="protein sequence ID" value="CVK15849.1"/>
    <property type="molecule type" value="Genomic_DNA"/>
</dbReference>
<dbReference type="Pfam" id="PF04390">
    <property type="entry name" value="LptE"/>
    <property type="match status" value="1"/>
</dbReference>
<keyword evidence="2" id="KW-1185">Reference proteome</keyword>
<evidence type="ECO:0000313" key="2">
    <source>
        <dbReference type="Proteomes" id="UP000182761"/>
    </source>
</evidence>
<evidence type="ECO:0000313" key="1">
    <source>
        <dbReference type="EMBL" id="CVK15849.1"/>
    </source>
</evidence>
<dbReference type="GO" id="GO:0043165">
    <property type="term" value="P:Gram-negative-bacterium-type cell outer membrane assembly"/>
    <property type="evidence" value="ECO:0007669"/>
    <property type="project" value="InterPro"/>
</dbReference>
<gene>
    <name evidence="1" type="ORF">Ga0061079_103160</name>
</gene>